<feature type="domain" description="Major facilitator superfamily (MFS) profile" evidence="6">
    <location>
        <begin position="1"/>
        <end position="232"/>
    </location>
</feature>
<dbReference type="PANTHER" id="PTHR23523:SF1">
    <property type="entry name" value="CYANATE TRANSPORT PROTEIN CYNX"/>
    <property type="match status" value="1"/>
</dbReference>
<evidence type="ECO:0000256" key="4">
    <source>
        <dbReference type="ARBA" id="ARBA00023136"/>
    </source>
</evidence>
<dbReference type="InterPro" id="IPR036259">
    <property type="entry name" value="MFS_trans_sf"/>
</dbReference>
<keyword evidence="3 5" id="KW-1133">Transmembrane helix</keyword>
<keyword evidence="8" id="KW-1185">Reference proteome</keyword>
<dbReference type="EMBL" id="CP141261">
    <property type="protein sequence ID" value="WRL66758.1"/>
    <property type="molecule type" value="Genomic_DNA"/>
</dbReference>
<evidence type="ECO:0000313" key="7">
    <source>
        <dbReference type="EMBL" id="WRL66758.1"/>
    </source>
</evidence>
<keyword evidence="2 5" id="KW-0812">Transmembrane</keyword>
<feature type="transmembrane region" description="Helical" evidence="5">
    <location>
        <begin position="124"/>
        <end position="149"/>
    </location>
</feature>
<reference evidence="7 8" key="1">
    <citation type="submission" date="2023-12" db="EMBL/GenBank/DDBJ databases">
        <title>Blastococcus brunescens sp. nov., an actonobacterium isolated from sandstone collected in sahara desert.</title>
        <authorList>
            <person name="Gtari M."/>
            <person name="Ghodhbane F."/>
        </authorList>
    </citation>
    <scope>NUCLEOTIDE SEQUENCE [LARGE SCALE GENOMIC DNA]</scope>
    <source>
        <strain evidence="7 8">BMG 8361</strain>
    </source>
</reference>
<evidence type="ECO:0000256" key="1">
    <source>
        <dbReference type="ARBA" id="ARBA00004651"/>
    </source>
</evidence>
<evidence type="ECO:0000313" key="8">
    <source>
        <dbReference type="Proteomes" id="UP001324287"/>
    </source>
</evidence>
<dbReference type="InterPro" id="IPR011701">
    <property type="entry name" value="MFS"/>
</dbReference>
<comment type="subcellular location">
    <subcellularLocation>
        <location evidence="1">Cell membrane</location>
        <topology evidence="1">Multi-pass membrane protein</topology>
    </subcellularLocation>
</comment>
<sequence length="232" mass="23659">MLAAVLVAALNLRGAIAAVAPVLPELRAELGLTPTTAGLLTTLPVLCFAGLAPASAWLGRAVGTRAAVLGGLVTIAVGSVLRVLDGPVVLLGGTFLVGAAMTVGNVLLPVVVKSEFPERAGLVTGLFTGTLAGGAALTLALTAPVAAVWGWRTGLGVWSLVAVVAAVVWLLATPRRPALMAHRVPAGSPGGGRGSVWRSPVAWGWRSCWPRSRRSTTRSRPGCPACWSTRWG</sequence>
<dbReference type="InterPro" id="IPR020846">
    <property type="entry name" value="MFS_dom"/>
</dbReference>
<feature type="transmembrane region" description="Helical" evidence="5">
    <location>
        <begin position="41"/>
        <end position="59"/>
    </location>
</feature>
<accession>A0ABZ1B9S9</accession>
<proteinExistence type="predicted"/>
<organism evidence="7 8">
    <name type="scientific">Blastococcus brunescens</name>
    <dbReference type="NCBI Taxonomy" id="1564165"/>
    <lineage>
        <taxon>Bacteria</taxon>
        <taxon>Bacillati</taxon>
        <taxon>Actinomycetota</taxon>
        <taxon>Actinomycetes</taxon>
        <taxon>Geodermatophilales</taxon>
        <taxon>Geodermatophilaceae</taxon>
        <taxon>Blastococcus</taxon>
    </lineage>
</organism>
<evidence type="ECO:0000259" key="6">
    <source>
        <dbReference type="PROSITE" id="PS50850"/>
    </source>
</evidence>
<dbReference type="SUPFAM" id="SSF103473">
    <property type="entry name" value="MFS general substrate transporter"/>
    <property type="match status" value="1"/>
</dbReference>
<keyword evidence="4 5" id="KW-0472">Membrane</keyword>
<protein>
    <submittedName>
        <fullName evidence="7">MFS transporter</fullName>
    </submittedName>
</protein>
<dbReference type="PROSITE" id="PS50850">
    <property type="entry name" value="MFS"/>
    <property type="match status" value="1"/>
</dbReference>
<evidence type="ECO:0000256" key="3">
    <source>
        <dbReference type="ARBA" id="ARBA00022989"/>
    </source>
</evidence>
<dbReference type="Gene3D" id="1.20.1250.20">
    <property type="entry name" value="MFS general substrate transporter like domains"/>
    <property type="match status" value="1"/>
</dbReference>
<feature type="transmembrane region" description="Helical" evidence="5">
    <location>
        <begin position="90"/>
        <end position="112"/>
    </location>
</feature>
<feature type="transmembrane region" description="Helical" evidence="5">
    <location>
        <begin position="155"/>
        <end position="173"/>
    </location>
</feature>
<dbReference type="InterPro" id="IPR052524">
    <property type="entry name" value="MFS_Cyanate_Porter"/>
</dbReference>
<dbReference type="Proteomes" id="UP001324287">
    <property type="component" value="Chromosome"/>
</dbReference>
<name>A0ABZ1B9S9_9ACTN</name>
<evidence type="ECO:0000256" key="2">
    <source>
        <dbReference type="ARBA" id="ARBA00022692"/>
    </source>
</evidence>
<gene>
    <name evidence="7" type="ORF">U6N30_16050</name>
</gene>
<dbReference type="RefSeq" id="WP_324278070.1">
    <property type="nucleotide sequence ID" value="NZ_CP141261.1"/>
</dbReference>
<evidence type="ECO:0000256" key="5">
    <source>
        <dbReference type="SAM" id="Phobius"/>
    </source>
</evidence>
<feature type="transmembrane region" description="Helical" evidence="5">
    <location>
        <begin position="66"/>
        <end position="84"/>
    </location>
</feature>
<dbReference type="Pfam" id="PF07690">
    <property type="entry name" value="MFS_1"/>
    <property type="match status" value="1"/>
</dbReference>
<dbReference type="PANTHER" id="PTHR23523">
    <property type="match status" value="1"/>
</dbReference>